<name>A0A4R1P8P5_9GAMM</name>
<dbReference type="Proteomes" id="UP000295169">
    <property type="component" value="Unassembled WGS sequence"/>
</dbReference>
<feature type="domain" description="FRG" evidence="1">
    <location>
        <begin position="22"/>
        <end position="127"/>
    </location>
</feature>
<dbReference type="RefSeq" id="WP_131301022.1">
    <property type="nucleotide sequence ID" value="NZ_JBHLST010000096.1"/>
</dbReference>
<reference evidence="2 3" key="1">
    <citation type="submission" date="2019-03" db="EMBL/GenBank/DDBJ databases">
        <title>Genomic Encyclopedia of Type Strains, Phase IV (KMG-IV): sequencing the most valuable type-strain genomes for metagenomic binning, comparative biology and taxonomic classification.</title>
        <authorList>
            <person name="Goeker M."/>
        </authorList>
    </citation>
    <scope>NUCLEOTIDE SEQUENCE [LARGE SCALE GENOMIC DNA]</scope>
    <source>
        <strain evidence="2 3">DSM 2286</strain>
    </source>
</reference>
<dbReference type="Pfam" id="PF08867">
    <property type="entry name" value="FRG"/>
    <property type="match status" value="1"/>
</dbReference>
<evidence type="ECO:0000313" key="2">
    <source>
        <dbReference type="EMBL" id="TCL18228.1"/>
    </source>
</evidence>
<dbReference type="EMBL" id="SMMU01000053">
    <property type="protein sequence ID" value="TCL18228.1"/>
    <property type="molecule type" value="Genomic_DNA"/>
</dbReference>
<dbReference type="SMART" id="SM00901">
    <property type="entry name" value="FRG"/>
    <property type="match status" value="1"/>
</dbReference>
<sequence>MKIMKATSVEEAVALATRLKAEGRYNWFRGQLREWNPASSLERKLLHDPEAKPNLDAKLNRFLKWVQAYPALAYLAAPENIDALFAVLQHYGFPTTYIDFTTEPAVAGFFASDTQVQPEGPGNSVIYCLNTDDLTEFYECLDSVEHPTPLFAEPVTVDVPNLWRLESQHGRFLFANHSWYRYYDMDRIVFPWSGTPAFPPRDQIYPAHKSALEQLLDSYFFNERRVENKAMLRAMAEAAGKQSLFKHFNISKPATYEQESFSSPLKAAEGWSADALKDWLMTPIEQFDATVGRRISISLRSGPAAPSPADQVRHSINNALNLQPKLRAEAVDWCFTGLPRDVNEQLFISSTREAWNGMRNLPYTNDDIAGTISALVILCAIAECRSLDGGMADQAFTRWIADAIYVELGNQDGSYSRAYCSDKGLLQALDPAWIANLKKPASVTSMSDAFSHTHDPRLMFGFEKLASIYAHEVIPSQLALKRPVVLYNPANLELFGLP</sequence>
<protein>
    <submittedName>
        <fullName evidence="2">FRG domain-containing protein</fullName>
    </submittedName>
</protein>
<organism evidence="2 3">
    <name type="scientific">Azotobacter chroococcum</name>
    <dbReference type="NCBI Taxonomy" id="353"/>
    <lineage>
        <taxon>Bacteria</taxon>
        <taxon>Pseudomonadati</taxon>
        <taxon>Pseudomonadota</taxon>
        <taxon>Gammaproteobacteria</taxon>
        <taxon>Pseudomonadales</taxon>
        <taxon>Pseudomonadaceae</taxon>
        <taxon>Azotobacter</taxon>
    </lineage>
</organism>
<dbReference type="AlphaFoldDB" id="A0A4R1P8P5"/>
<accession>A0A4R1P8P5</accession>
<gene>
    <name evidence="2" type="ORF">EV691_15317</name>
</gene>
<proteinExistence type="predicted"/>
<evidence type="ECO:0000313" key="3">
    <source>
        <dbReference type="Proteomes" id="UP000295169"/>
    </source>
</evidence>
<comment type="caution">
    <text evidence="2">The sequence shown here is derived from an EMBL/GenBank/DDBJ whole genome shotgun (WGS) entry which is preliminary data.</text>
</comment>
<dbReference type="InterPro" id="IPR014966">
    <property type="entry name" value="FRG-dom"/>
</dbReference>
<evidence type="ECO:0000259" key="1">
    <source>
        <dbReference type="SMART" id="SM00901"/>
    </source>
</evidence>